<feature type="compositionally biased region" description="Basic and acidic residues" evidence="1">
    <location>
        <begin position="161"/>
        <end position="175"/>
    </location>
</feature>
<feature type="compositionally biased region" description="Polar residues" evidence="1">
    <location>
        <begin position="179"/>
        <end position="189"/>
    </location>
</feature>
<feature type="compositionally biased region" description="Low complexity" evidence="1">
    <location>
        <begin position="371"/>
        <end position="387"/>
    </location>
</feature>
<proteinExistence type="predicted"/>
<feature type="compositionally biased region" description="Low complexity" evidence="1">
    <location>
        <begin position="300"/>
        <end position="314"/>
    </location>
</feature>
<feature type="compositionally biased region" description="Low complexity" evidence="1">
    <location>
        <begin position="333"/>
        <end position="351"/>
    </location>
</feature>
<dbReference type="EMBL" id="CADEPI010000217">
    <property type="protein sequence ID" value="CAB3380820.1"/>
    <property type="molecule type" value="Genomic_DNA"/>
</dbReference>
<feature type="compositionally biased region" description="Polar residues" evidence="1">
    <location>
        <begin position="212"/>
        <end position="225"/>
    </location>
</feature>
<reference evidence="2 3" key="1">
    <citation type="submission" date="2020-04" db="EMBL/GenBank/DDBJ databases">
        <authorList>
            <person name="Alioto T."/>
            <person name="Alioto T."/>
            <person name="Gomez Garrido J."/>
        </authorList>
    </citation>
    <scope>NUCLEOTIDE SEQUENCE [LARGE SCALE GENOMIC DNA]</scope>
</reference>
<evidence type="ECO:0000313" key="3">
    <source>
        <dbReference type="Proteomes" id="UP000494165"/>
    </source>
</evidence>
<evidence type="ECO:0000256" key="1">
    <source>
        <dbReference type="SAM" id="MobiDB-lite"/>
    </source>
</evidence>
<organism evidence="2 3">
    <name type="scientific">Cloeon dipterum</name>
    <dbReference type="NCBI Taxonomy" id="197152"/>
    <lineage>
        <taxon>Eukaryota</taxon>
        <taxon>Metazoa</taxon>
        <taxon>Ecdysozoa</taxon>
        <taxon>Arthropoda</taxon>
        <taxon>Hexapoda</taxon>
        <taxon>Insecta</taxon>
        <taxon>Pterygota</taxon>
        <taxon>Palaeoptera</taxon>
        <taxon>Ephemeroptera</taxon>
        <taxon>Pisciforma</taxon>
        <taxon>Baetidae</taxon>
        <taxon>Cloeon</taxon>
    </lineage>
</organism>
<dbReference type="AlphaFoldDB" id="A0A8S1DED2"/>
<feature type="compositionally biased region" description="Basic residues" evidence="1">
    <location>
        <begin position="199"/>
        <end position="211"/>
    </location>
</feature>
<name>A0A8S1DED2_9INSE</name>
<keyword evidence="3" id="KW-1185">Reference proteome</keyword>
<sequence>MPRDSNEEERLDLAAFPESNTVDLSVFRLPTSTSLPRTVHAHPISDQSAGKSGRTAHRNIWYRNPGMETPEQLTDSNMSSSILGLQSLQTPENVAEATSGNVKRGRKPKKGRIYNFMKRKSGGILFNVYSRTQSGAADELPQVAVDDDHQRFQSRDPSTTGKHETPIDSQDRSYENETDLSLTNTQPAGHQQHEAQPEKRRRGRPSTHKNQKATSLQASPRSSPTHQHEPDAEVVPSCVKVVNRNLGEDENASDNHSGNSTLHRLVELPLVFVSIPLLNPRPSASCHISVLPTSSPPAPVLLSPPSSDSSSSDDGSGEEFNPANEPRNSDTVSESSDADQSSPSQVESPVSLVAGEGTPRHRHEPHPPPLSQDLPSSSSSSDAAGSDDSSDDPEYRPELDPESGLQQSVCPNDLFSFPLS</sequence>
<dbReference type="Proteomes" id="UP000494165">
    <property type="component" value="Unassembled WGS sequence"/>
</dbReference>
<comment type="caution">
    <text evidence="2">The sequence shown here is derived from an EMBL/GenBank/DDBJ whole genome shotgun (WGS) entry which is preliminary data.</text>
</comment>
<accession>A0A8S1DED2</accession>
<protein>
    <submittedName>
        <fullName evidence="2">Uncharacterized protein</fullName>
    </submittedName>
</protein>
<evidence type="ECO:0000313" key="2">
    <source>
        <dbReference type="EMBL" id="CAB3380820.1"/>
    </source>
</evidence>
<feature type="region of interest" description="Disordered" evidence="1">
    <location>
        <begin position="139"/>
        <end position="236"/>
    </location>
</feature>
<gene>
    <name evidence="2" type="ORF">CLODIP_2_CD02477</name>
</gene>
<feature type="region of interest" description="Disordered" evidence="1">
    <location>
        <begin position="297"/>
        <end position="420"/>
    </location>
</feature>